<evidence type="ECO:0000256" key="6">
    <source>
        <dbReference type="ARBA" id="ARBA00022840"/>
    </source>
</evidence>
<dbReference type="HOGENOM" id="CLU_000604_57_7_1"/>
<name>K3WC73_GLOUD</name>
<dbReference type="InterPro" id="IPR013525">
    <property type="entry name" value="ABC2_TM"/>
</dbReference>
<dbReference type="Proteomes" id="UP000019132">
    <property type="component" value="Unassembled WGS sequence"/>
</dbReference>
<evidence type="ECO:0000256" key="2">
    <source>
        <dbReference type="ARBA" id="ARBA00005814"/>
    </source>
</evidence>
<evidence type="ECO:0000256" key="7">
    <source>
        <dbReference type="ARBA" id="ARBA00022989"/>
    </source>
</evidence>
<dbReference type="SMART" id="SM00382">
    <property type="entry name" value="AAA"/>
    <property type="match status" value="1"/>
</dbReference>
<dbReference type="VEuPathDB" id="FungiDB:PYU1_G002561"/>
<evidence type="ECO:0000256" key="4">
    <source>
        <dbReference type="ARBA" id="ARBA00022692"/>
    </source>
</evidence>
<protein>
    <recommendedName>
        <fullName evidence="10">ABC transporter domain-containing protein</fullName>
    </recommendedName>
</protein>
<keyword evidence="3" id="KW-0813">Transport</keyword>
<comment type="subcellular location">
    <subcellularLocation>
        <location evidence="1">Membrane</location>
        <topology evidence="1">Multi-pass membrane protein</topology>
    </subcellularLocation>
</comment>
<dbReference type="Pfam" id="PF00005">
    <property type="entry name" value="ABC_tran"/>
    <property type="match status" value="1"/>
</dbReference>
<evidence type="ECO:0000313" key="11">
    <source>
        <dbReference type="EnsemblProtists" id="PYU1_T002564"/>
    </source>
</evidence>
<reference evidence="12" key="2">
    <citation type="submission" date="2010-04" db="EMBL/GenBank/DDBJ databases">
        <authorList>
            <person name="Buell R."/>
            <person name="Hamilton J."/>
            <person name="Hostetler J."/>
        </authorList>
    </citation>
    <scope>NUCLEOTIDE SEQUENCE [LARGE SCALE GENOMIC DNA]</scope>
    <source>
        <strain evidence="12">DAOM:BR144</strain>
    </source>
</reference>
<dbReference type="PROSITE" id="PS50893">
    <property type="entry name" value="ABC_TRANSPORTER_2"/>
    <property type="match status" value="1"/>
</dbReference>
<keyword evidence="8 9" id="KW-0472">Membrane</keyword>
<keyword evidence="12" id="KW-1185">Reference proteome</keyword>
<reference evidence="11" key="3">
    <citation type="submission" date="2014-11" db="UniProtKB">
        <authorList>
            <consortium name="EnsemblProtists"/>
        </authorList>
    </citation>
    <scope>IDENTIFICATION</scope>
    <source>
        <strain evidence="11">DAOM BR144</strain>
    </source>
</reference>
<dbReference type="GO" id="GO:0140359">
    <property type="term" value="F:ABC-type transporter activity"/>
    <property type="evidence" value="ECO:0007669"/>
    <property type="project" value="InterPro"/>
</dbReference>
<dbReference type="InterPro" id="IPR003439">
    <property type="entry name" value="ABC_transporter-like_ATP-bd"/>
</dbReference>
<feature type="transmembrane region" description="Helical" evidence="9">
    <location>
        <begin position="380"/>
        <end position="400"/>
    </location>
</feature>
<dbReference type="InParanoid" id="K3WC73"/>
<evidence type="ECO:0000256" key="5">
    <source>
        <dbReference type="ARBA" id="ARBA00022741"/>
    </source>
</evidence>
<evidence type="ECO:0000256" key="9">
    <source>
        <dbReference type="SAM" id="Phobius"/>
    </source>
</evidence>
<dbReference type="GO" id="GO:0016887">
    <property type="term" value="F:ATP hydrolysis activity"/>
    <property type="evidence" value="ECO:0007669"/>
    <property type="project" value="InterPro"/>
</dbReference>
<sequence length="444" mass="48371">MSASAFNDMLAFEGDSPCSQTPRPDYVEVSSPVSKFTLSWSNVTFSVPTKAKKAVKSGGDPSDKRVILKNVSGRCAAGELTAVIGPSGSSKTTLLDILADRVHSGELEGSIEANGTKRDPSTFRAIASYVAQDDTLLGSFTVRETLVMAAKLSLPSAVTKAMIHDRVETALGEMGLRNCANTVVGDVFRKGISGGQKRRLSMAIELLSNPSIFLLDEPTSGLDSAATYNIIKLIQKLCRDEGKTAICTIHQPSSLVYEMFSNIVILSAGEAVYCGARVDMIPHFALTGYDCPEYSNPAEYCIELVNADFEGHGDIRALITAFEQSAISKALSAQIDKDRVGGAKPIMEPKYHREKASPWRQFLMLLQRNSLNNMRNPGIFWVRVVMYTALATMFGTIFLYTNKNVSDNDISVLFFGVHAFFVFMSVAVVPFFVEERSFPPGTSE</sequence>
<evidence type="ECO:0000313" key="12">
    <source>
        <dbReference type="Proteomes" id="UP000019132"/>
    </source>
</evidence>
<accession>K3WC73</accession>
<organism evidence="11 12">
    <name type="scientific">Globisporangium ultimum (strain ATCC 200006 / CBS 805.95 / DAOM BR144)</name>
    <name type="common">Pythium ultimum</name>
    <dbReference type="NCBI Taxonomy" id="431595"/>
    <lineage>
        <taxon>Eukaryota</taxon>
        <taxon>Sar</taxon>
        <taxon>Stramenopiles</taxon>
        <taxon>Oomycota</taxon>
        <taxon>Peronosporomycetes</taxon>
        <taxon>Pythiales</taxon>
        <taxon>Pythiaceae</taxon>
        <taxon>Globisporangium</taxon>
    </lineage>
</organism>
<dbReference type="PROSITE" id="PS00211">
    <property type="entry name" value="ABC_TRANSPORTER_1"/>
    <property type="match status" value="1"/>
</dbReference>
<feature type="transmembrane region" description="Helical" evidence="9">
    <location>
        <begin position="412"/>
        <end position="433"/>
    </location>
</feature>
<dbReference type="GO" id="GO:0016020">
    <property type="term" value="C:membrane"/>
    <property type="evidence" value="ECO:0007669"/>
    <property type="project" value="UniProtKB-SubCell"/>
</dbReference>
<dbReference type="InterPro" id="IPR003593">
    <property type="entry name" value="AAA+_ATPase"/>
</dbReference>
<comment type="similarity">
    <text evidence="2">Belongs to the ABC transporter superfamily. ABCG family. Eye pigment precursor importer (TC 3.A.1.204) subfamily.</text>
</comment>
<keyword evidence="6" id="KW-0067">ATP-binding</keyword>
<reference evidence="12" key="1">
    <citation type="journal article" date="2010" name="Genome Biol.">
        <title>Genome sequence of the necrotrophic plant pathogen Pythium ultimum reveals original pathogenicity mechanisms and effector repertoire.</title>
        <authorList>
            <person name="Levesque C.A."/>
            <person name="Brouwer H."/>
            <person name="Cano L."/>
            <person name="Hamilton J.P."/>
            <person name="Holt C."/>
            <person name="Huitema E."/>
            <person name="Raffaele S."/>
            <person name="Robideau G.P."/>
            <person name="Thines M."/>
            <person name="Win J."/>
            <person name="Zerillo M.M."/>
            <person name="Beakes G.W."/>
            <person name="Boore J.L."/>
            <person name="Busam D."/>
            <person name="Dumas B."/>
            <person name="Ferriera S."/>
            <person name="Fuerstenberg S.I."/>
            <person name="Gachon C.M."/>
            <person name="Gaulin E."/>
            <person name="Govers F."/>
            <person name="Grenville-Briggs L."/>
            <person name="Horner N."/>
            <person name="Hostetler J."/>
            <person name="Jiang R.H."/>
            <person name="Johnson J."/>
            <person name="Krajaejun T."/>
            <person name="Lin H."/>
            <person name="Meijer H.J."/>
            <person name="Moore B."/>
            <person name="Morris P."/>
            <person name="Phuntmart V."/>
            <person name="Puiu D."/>
            <person name="Shetty J."/>
            <person name="Stajich J.E."/>
            <person name="Tripathy S."/>
            <person name="Wawra S."/>
            <person name="van West P."/>
            <person name="Whitty B.R."/>
            <person name="Coutinho P.M."/>
            <person name="Henrissat B."/>
            <person name="Martin F."/>
            <person name="Thomas P.D."/>
            <person name="Tyler B.M."/>
            <person name="De Vries R.P."/>
            <person name="Kamoun S."/>
            <person name="Yandell M."/>
            <person name="Tisserat N."/>
            <person name="Buell C.R."/>
        </authorList>
    </citation>
    <scope>NUCLEOTIDE SEQUENCE</scope>
    <source>
        <strain evidence="12">DAOM:BR144</strain>
    </source>
</reference>
<evidence type="ECO:0000256" key="3">
    <source>
        <dbReference type="ARBA" id="ARBA00022448"/>
    </source>
</evidence>
<dbReference type="PANTHER" id="PTHR48042">
    <property type="entry name" value="ABC TRANSPORTER G FAMILY MEMBER 11"/>
    <property type="match status" value="1"/>
</dbReference>
<proteinExistence type="inferred from homology"/>
<keyword evidence="4 9" id="KW-0812">Transmembrane</keyword>
<dbReference type="InterPro" id="IPR017871">
    <property type="entry name" value="ABC_transporter-like_CS"/>
</dbReference>
<dbReference type="SUPFAM" id="SSF52540">
    <property type="entry name" value="P-loop containing nucleoside triphosphate hydrolases"/>
    <property type="match status" value="1"/>
</dbReference>
<dbReference type="EnsemblProtists" id="PYU1_T002564">
    <property type="protein sequence ID" value="PYU1_T002564"/>
    <property type="gene ID" value="PYU1_G002561"/>
</dbReference>
<dbReference type="InterPro" id="IPR027417">
    <property type="entry name" value="P-loop_NTPase"/>
</dbReference>
<keyword evidence="5" id="KW-0547">Nucleotide-binding</keyword>
<evidence type="ECO:0000256" key="8">
    <source>
        <dbReference type="ARBA" id="ARBA00023136"/>
    </source>
</evidence>
<dbReference type="STRING" id="431595.K3WC73"/>
<evidence type="ECO:0000259" key="10">
    <source>
        <dbReference type="PROSITE" id="PS50893"/>
    </source>
</evidence>
<keyword evidence="7 9" id="KW-1133">Transmembrane helix</keyword>
<dbReference type="OMA" id="TAICTIH"/>
<dbReference type="InterPro" id="IPR052215">
    <property type="entry name" value="Plant_ABCG"/>
</dbReference>
<dbReference type="PANTHER" id="PTHR48042:SF11">
    <property type="entry name" value="ABC TRANSPORTER G FAMILY MEMBER 11"/>
    <property type="match status" value="1"/>
</dbReference>
<dbReference type="eggNOG" id="KOG0061">
    <property type="taxonomic scope" value="Eukaryota"/>
</dbReference>
<dbReference type="Gene3D" id="3.40.50.300">
    <property type="entry name" value="P-loop containing nucleotide triphosphate hydrolases"/>
    <property type="match status" value="1"/>
</dbReference>
<feature type="domain" description="ABC transporter" evidence="10">
    <location>
        <begin position="49"/>
        <end position="293"/>
    </location>
</feature>
<evidence type="ECO:0000256" key="1">
    <source>
        <dbReference type="ARBA" id="ARBA00004141"/>
    </source>
</evidence>
<dbReference type="FunFam" id="3.40.50.300:FF:001305">
    <property type="entry name" value="ABCG transporter ABC superfamily"/>
    <property type="match status" value="1"/>
</dbReference>
<dbReference type="GO" id="GO:0005524">
    <property type="term" value="F:ATP binding"/>
    <property type="evidence" value="ECO:0007669"/>
    <property type="project" value="UniProtKB-KW"/>
</dbReference>
<dbReference type="Pfam" id="PF01061">
    <property type="entry name" value="ABC2_membrane"/>
    <property type="match status" value="1"/>
</dbReference>
<dbReference type="AlphaFoldDB" id="K3WC73"/>